<keyword evidence="5 7" id="KW-0472">Membrane</keyword>
<evidence type="ECO:0000256" key="2">
    <source>
        <dbReference type="ARBA" id="ARBA00007362"/>
    </source>
</evidence>
<feature type="transmembrane region" description="Helical" evidence="7">
    <location>
        <begin position="176"/>
        <end position="195"/>
    </location>
</feature>
<dbReference type="InterPro" id="IPR050638">
    <property type="entry name" value="AA-Vitamin_Transporters"/>
</dbReference>
<reference evidence="9" key="1">
    <citation type="submission" date="2022-10" db="EMBL/GenBank/DDBJ databases">
        <title>The complete genomes of actinobacterial strains from the NBC collection.</title>
        <authorList>
            <person name="Joergensen T.S."/>
            <person name="Alvarez Arevalo M."/>
            <person name="Sterndorff E.B."/>
            <person name="Faurdal D."/>
            <person name="Vuksanovic O."/>
            <person name="Mourched A.-S."/>
            <person name="Charusanti P."/>
            <person name="Shaw S."/>
            <person name="Blin K."/>
            <person name="Weber T."/>
        </authorList>
    </citation>
    <scope>NUCLEOTIDE SEQUENCE</scope>
    <source>
        <strain evidence="9">NBC_00093</strain>
    </source>
</reference>
<comment type="subcellular location">
    <subcellularLocation>
        <location evidence="1">Membrane</location>
        <topology evidence="1">Multi-pass membrane protein</topology>
    </subcellularLocation>
</comment>
<name>A0AAU2ACD3_9ACTN</name>
<dbReference type="EMBL" id="CP108222">
    <property type="protein sequence ID" value="WTT21564.1"/>
    <property type="molecule type" value="Genomic_DNA"/>
</dbReference>
<feature type="region of interest" description="Disordered" evidence="6">
    <location>
        <begin position="1"/>
        <end position="23"/>
    </location>
</feature>
<evidence type="ECO:0000313" key="9">
    <source>
        <dbReference type="EMBL" id="WTT21564.1"/>
    </source>
</evidence>
<feature type="domain" description="EamA" evidence="8">
    <location>
        <begin position="38"/>
        <end position="164"/>
    </location>
</feature>
<feature type="transmembrane region" description="Helical" evidence="7">
    <location>
        <begin position="240"/>
        <end position="261"/>
    </location>
</feature>
<gene>
    <name evidence="9" type="ORF">OHA22_41580</name>
</gene>
<dbReference type="Pfam" id="PF00892">
    <property type="entry name" value="EamA"/>
    <property type="match status" value="2"/>
</dbReference>
<sequence length="398" mass="41387">MSRAITTNPTTPAPAPTPTTSPPHRFPALDWRIRFGVLSLIWGFSFLLIKVGTQGFAPFQVTFGRLLFGTAVLAAALAVKRERLPRGTRTWGHLAVAAFLLNALPFSLFAYAELTIPSTLAGICNATSPLWGMALSLVALSEDRPTRVRVAGLGLGFIGVLTVLGAWQGFHGLDTKGTALALLASLSYPIGWIYVRRTLAGSGHSHLSLSGAQLLLATLQLAVVTPLFTSIPDGLPVGPLLAIVALGALGTGFAMLLQYGLVAETGPTTAQMVTYFIPVIATIAGVTLLGETLTWSTPVGAVVVLAGAALTQVGTGRRARPGRSAGAFPQEGPSDVVVAPLPPTRDVARPGTPETPAAADASTTSAWQPDAPHTPTANRHPTGAPRPSVPHHERADKS</sequence>
<organism evidence="9">
    <name type="scientific">Streptomyces sp. NBC_00093</name>
    <dbReference type="NCBI Taxonomy" id="2975649"/>
    <lineage>
        <taxon>Bacteria</taxon>
        <taxon>Bacillati</taxon>
        <taxon>Actinomycetota</taxon>
        <taxon>Actinomycetes</taxon>
        <taxon>Kitasatosporales</taxon>
        <taxon>Streptomycetaceae</taxon>
        <taxon>Streptomyces</taxon>
    </lineage>
</organism>
<feature type="region of interest" description="Disordered" evidence="6">
    <location>
        <begin position="315"/>
        <end position="398"/>
    </location>
</feature>
<accession>A0AAU2ACD3</accession>
<feature type="transmembrane region" description="Helical" evidence="7">
    <location>
        <begin position="273"/>
        <end position="289"/>
    </location>
</feature>
<evidence type="ECO:0000256" key="7">
    <source>
        <dbReference type="SAM" id="Phobius"/>
    </source>
</evidence>
<evidence type="ECO:0000256" key="4">
    <source>
        <dbReference type="ARBA" id="ARBA00022989"/>
    </source>
</evidence>
<dbReference type="InterPro" id="IPR037185">
    <property type="entry name" value="EmrE-like"/>
</dbReference>
<proteinExistence type="inferred from homology"/>
<feature type="transmembrane region" description="Helical" evidence="7">
    <location>
        <begin position="118"/>
        <end position="138"/>
    </location>
</feature>
<feature type="transmembrane region" description="Helical" evidence="7">
    <location>
        <begin position="35"/>
        <end position="53"/>
    </location>
</feature>
<feature type="transmembrane region" description="Helical" evidence="7">
    <location>
        <begin position="91"/>
        <end position="112"/>
    </location>
</feature>
<feature type="transmembrane region" description="Helical" evidence="7">
    <location>
        <begin position="150"/>
        <end position="170"/>
    </location>
</feature>
<dbReference type="AlphaFoldDB" id="A0AAU2ACD3"/>
<keyword evidence="3 7" id="KW-0812">Transmembrane</keyword>
<feature type="compositionally biased region" description="Low complexity" evidence="6">
    <location>
        <begin position="352"/>
        <end position="366"/>
    </location>
</feature>
<dbReference type="InterPro" id="IPR000620">
    <property type="entry name" value="EamA_dom"/>
</dbReference>
<evidence type="ECO:0000259" key="8">
    <source>
        <dbReference type="Pfam" id="PF00892"/>
    </source>
</evidence>
<evidence type="ECO:0000256" key="5">
    <source>
        <dbReference type="ARBA" id="ARBA00023136"/>
    </source>
</evidence>
<feature type="transmembrane region" description="Helical" evidence="7">
    <location>
        <begin position="295"/>
        <end position="314"/>
    </location>
</feature>
<feature type="transmembrane region" description="Helical" evidence="7">
    <location>
        <begin position="59"/>
        <end position="79"/>
    </location>
</feature>
<evidence type="ECO:0000256" key="3">
    <source>
        <dbReference type="ARBA" id="ARBA00022692"/>
    </source>
</evidence>
<feature type="compositionally biased region" description="Pro residues" evidence="6">
    <location>
        <begin position="11"/>
        <end position="23"/>
    </location>
</feature>
<feature type="compositionally biased region" description="Low complexity" evidence="6">
    <location>
        <begin position="1"/>
        <end position="10"/>
    </location>
</feature>
<feature type="domain" description="EamA" evidence="8">
    <location>
        <begin position="176"/>
        <end position="311"/>
    </location>
</feature>
<dbReference type="GO" id="GO:0016020">
    <property type="term" value="C:membrane"/>
    <property type="evidence" value="ECO:0007669"/>
    <property type="project" value="UniProtKB-SubCell"/>
</dbReference>
<comment type="similarity">
    <text evidence="2">Belongs to the EamA transporter family.</text>
</comment>
<feature type="transmembrane region" description="Helical" evidence="7">
    <location>
        <begin position="207"/>
        <end position="228"/>
    </location>
</feature>
<feature type="compositionally biased region" description="Low complexity" evidence="6">
    <location>
        <begin position="315"/>
        <end position="327"/>
    </location>
</feature>
<keyword evidence="4 7" id="KW-1133">Transmembrane helix</keyword>
<dbReference type="PANTHER" id="PTHR32322:SF9">
    <property type="entry name" value="AMINO-ACID METABOLITE EFFLUX PUMP-RELATED"/>
    <property type="match status" value="1"/>
</dbReference>
<dbReference type="PANTHER" id="PTHR32322">
    <property type="entry name" value="INNER MEMBRANE TRANSPORTER"/>
    <property type="match status" value="1"/>
</dbReference>
<dbReference type="SUPFAM" id="SSF103481">
    <property type="entry name" value="Multidrug resistance efflux transporter EmrE"/>
    <property type="match status" value="2"/>
</dbReference>
<evidence type="ECO:0000256" key="6">
    <source>
        <dbReference type="SAM" id="MobiDB-lite"/>
    </source>
</evidence>
<protein>
    <submittedName>
        <fullName evidence="9">DMT family transporter</fullName>
    </submittedName>
</protein>
<evidence type="ECO:0000256" key="1">
    <source>
        <dbReference type="ARBA" id="ARBA00004141"/>
    </source>
</evidence>